<organism evidence="3 4">
    <name type="scientific">Rosa chinensis</name>
    <name type="common">China rose</name>
    <dbReference type="NCBI Taxonomy" id="74649"/>
    <lineage>
        <taxon>Eukaryota</taxon>
        <taxon>Viridiplantae</taxon>
        <taxon>Streptophyta</taxon>
        <taxon>Embryophyta</taxon>
        <taxon>Tracheophyta</taxon>
        <taxon>Spermatophyta</taxon>
        <taxon>Magnoliopsida</taxon>
        <taxon>eudicotyledons</taxon>
        <taxon>Gunneridae</taxon>
        <taxon>Pentapetalae</taxon>
        <taxon>rosids</taxon>
        <taxon>fabids</taxon>
        <taxon>Rosales</taxon>
        <taxon>Rosaceae</taxon>
        <taxon>Rosoideae</taxon>
        <taxon>Rosoideae incertae sedis</taxon>
        <taxon>Rosa</taxon>
    </lineage>
</organism>
<dbReference type="PANTHER" id="PTHR10742:SF368">
    <property type="entry name" value="POLYAMINE OXIDASE 1"/>
    <property type="match status" value="1"/>
</dbReference>
<sequence length="93" mass="9963">MDCPRRSSVIIIGAGLSGESLNLSSIMSIRAVNLLAAKLLIENGVENMVILKASDRIGSRIWKHEFGGVSVELCTGWIVGVGGEQLNLVWGVR</sequence>
<dbReference type="Gramene" id="PRQ38365">
    <property type="protein sequence ID" value="PRQ38365"/>
    <property type="gene ID" value="RchiOBHm_Chr4g0413091"/>
</dbReference>
<evidence type="ECO:0000259" key="2">
    <source>
        <dbReference type="Pfam" id="PF01593"/>
    </source>
</evidence>
<dbReference type="InterPro" id="IPR002937">
    <property type="entry name" value="Amino_oxidase"/>
</dbReference>
<dbReference type="EMBL" id="PDCK01000042">
    <property type="protein sequence ID" value="PRQ38365.1"/>
    <property type="molecule type" value="Genomic_DNA"/>
</dbReference>
<dbReference type="InterPro" id="IPR050281">
    <property type="entry name" value="Flavin_monoamine_oxidase"/>
</dbReference>
<dbReference type="Proteomes" id="UP000238479">
    <property type="component" value="Chromosome 4"/>
</dbReference>
<comment type="similarity">
    <text evidence="1">Belongs to the flavin monoamine oxidase family.</text>
</comment>
<dbReference type="Pfam" id="PF01593">
    <property type="entry name" value="Amino_oxidase"/>
    <property type="match status" value="1"/>
</dbReference>
<gene>
    <name evidence="3" type="ORF">RchiOBHm_Chr4g0413091</name>
</gene>
<evidence type="ECO:0000313" key="3">
    <source>
        <dbReference type="EMBL" id="PRQ38365.1"/>
    </source>
</evidence>
<dbReference type="GO" id="GO:0052901">
    <property type="term" value="F:spermine oxidase activity"/>
    <property type="evidence" value="ECO:0007669"/>
    <property type="project" value="UniProtKB-EC"/>
</dbReference>
<evidence type="ECO:0000256" key="1">
    <source>
        <dbReference type="ARBA" id="ARBA00005995"/>
    </source>
</evidence>
<feature type="domain" description="Amine oxidase" evidence="2">
    <location>
        <begin position="34"/>
        <end position="80"/>
    </location>
</feature>
<name>A0A2P6QW08_ROSCH</name>
<comment type="caution">
    <text evidence="3">The sequence shown here is derived from an EMBL/GenBank/DDBJ whole genome shotgun (WGS) entry which is preliminary data.</text>
</comment>
<dbReference type="STRING" id="74649.A0A2P6QW08"/>
<reference evidence="3 4" key="1">
    <citation type="journal article" date="2018" name="Nat. Genet.">
        <title>The Rosa genome provides new insights in the design of modern roses.</title>
        <authorList>
            <person name="Bendahmane M."/>
        </authorList>
    </citation>
    <scope>NUCLEOTIDE SEQUENCE [LARGE SCALE GENOMIC DNA]</scope>
    <source>
        <strain evidence="4">cv. Old Blush</strain>
    </source>
</reference>
<protein>
    <submittedName>
        <fullName evidence="3">Putative spermine oxidase</fullName>
        <ecNumber evidence="3">1.5.3.16</ecNumber>
    </submittedName>
</protein>
<dbReference type="EC" id="1.5.3.16" evidence="3"/>
<dbReference type="InterPro" id="IPR036188">
    <property type="entry name" value="FAD/NAD-bd_sf"/>
</dbReference>
<dbReference type="SUPFAM" id="SSF51905">
    <property type="entry name" value="FAD/NAD(P)-binding domain"/>
    <property type="match status" value="1"/>
</dbReference>
<dbReference type="AlphaFoldDB" id="A0A2P6QW08"/>
<keyword evidence="3" id="KW-0560">Oxidoreductase</keyword>
<dbReference type="PANTHER" id="PTHR10742">
    <property type="entry name" value="FLAVIN MONOAMINE OXIDASE"/>
    <property type="match status" value="1"/>
</dbReference>
<proteinExistence type="inferred from homology"/>
<keyword evidence="4" id="KW-1185">Reference proteome</keyword>
<evidence type="ECO:0000313" key="4">
    <source>
        <dbReference type="Proteomes" id="UP000238479"/>
    </source>
</evidence>
<dbReference type="GO" id="GO:0006598">
    <property type="term" value="P:polyamine catabolic process"/>
    <property type="evidence" value="ECO:0007669"/>
    <property type="project" value="TreeGrafter"/>
</dbReference>
<dbReference type="Gene3D" id="3.50.50.60">
    <property type="entry name" value="FAD/NAD(P)-binding domain"/>
    <property type="match status" value="1"/>
</dbReference>
<accession>A0A2P6QW08</accession>